<dbReference type="GO" id="GO:0006457">
    <property type="term" value="P:protein folding"/>
    <property type="evidence" value="ECO:0007669"/>
    <property type="project" value="TreeGrafter"/>
</dbReference>
<dbReference type="AlphaFoldDB" id="A0AAD5I8L8"/>
<dbReference type="Proteomes" id="UP001064489">
    <property type="component" value="Chromosome 12"/>
</dbReference>
<keyword evidence="4" id="KW-1185">Reference proteome</keyword>
<dbReference type="SUPFAM" id="SSF52833">
    <property type="entry name" value="Thioredoxin-like"/>
    <property type="match status" value="2"/>
</dbReference>
<dbReference type="EMBL" id="JAJSOW010000107">
    <property type="protein sequence ID" value="KAI9156365.1"/>
    <property type="molecule type" value="Genomic_DNA"/>
</dbReference>
<protein>
    <recommendedName>
        <fullName evidence="2">Thioredoxin domain-containing protein</fullName>
    </recommendedName>
</protein>
<dbReference type="CDD" id="cd02981">
    <property type="entry name" value="PDI_b_family"/>
    <property type="match status" value="1"/>
</dbReference>
<dbReference type="GO" id="GO:0003756">
    <property type="term" value="F:protein disulfide isomerase activity"/>
    <property type="evidence" value="ECO:0007669"/>
    <property type="project" value="TreeGrafter"/>
</dbReference>
<comment type="caution">
    <text evidence="3">The sequence shown here is derived from an EMBL/GenBank/DDBJ whole genome shotgun (WGS) entry which is preliminary data.</text>
</comment>
<evidence type="ECO:0000313" key="4">
    <source>
        <dbReference type="Proteomes" id="UP001064489"/>
    </source>
</evidence>
<feature type="domain" description="Thioredoxin" evidence="2">
    <location>
        <begin position="51"/>
        <end position="178"/>
    </location>
</feature>
<name>A0AAD5I8L8_ACENE</name>
<dbReference type="Pfam" id="PF00085">
    <property type="entry name" value="Thioredoxin"/>
    <property type="match status" value="1"/>
</dbReference>
<dbReference type="PROSITE" id="PS51352">
    <property type="entry name" value="THIOREDOXIN_2"/>
    <property type="match status" value="1"/>
</dbReference>
<dbReference type="InterPro" id="IPR013766">
    <property type="entry name" value="Thioredoxin_domain"/>
</dbReference>
<dbReference type="PANTHER" id="PTHR18929:SF246">
    <property type="entry name" value="PROTEIN DISULFIDE ISOMERASE-LIKE 1-4"/>
    <property type="match status" value="1"/>
</dbReference>
<dbReference type="PANTHER" id="PTHR18929">
    <property type="entry name" value="PROTEIN DISULFIDE ISOMERASE"/>
    <property type="match status" value="1"/>
</dbReference>
<evidence type="ECO:0000256" key="1">
    <source>
        <dbReference type="ARBA" id="ARBA00006347"/>
    </source>
</evidence>
<dbReference type="InterPro" id="IPR017937">
    <property type="entry name" value="Thioredoxin_CS"/>
</dbReference>
<dbReference type="PROSITE" id="PS00194">
    <property type="entry name" value="THIOREDOXIN_1"/>
    <property type="match status" value="1"/>
</dbReference>
<dbReference type="CDD" id="cd02961">
    <property type="entry name" value="PDI_a_family"/>
    <property type="match status" value="1"/>
</dbReference>
<evidence type="ECO:0000313" key="3">
    <source>
        <dbReference type="EMBL" id="KAI9156365.1"/>
    </source>
</evidence>
<evidence type="ECO:0000259" key="2">
    <source>
        <dbReference type="PROSITE" id="PS51352"/>
    </source>
</evidence>
<gene>
    <name evidence="3" type="ORF">LWI28_005000</name>
</gene>
<reference evidence="3" key="2">
    <citation type="submission" date="2023-02" db="EMBL/GenBank/DDBJ databases">
        <authorList>
            <person name="Swenson N.G."/>
            <person name="Wegrzyn J.L."/>
            <person name="Mcevoy S.L."/>
        </authorList>
    </citation>
    <scope>NUCLEOTIDE SEQUENCE</scope>
    <source>
        <strain evidence="3">91603</strain>
        <tissue evidence="3">Leaf</tissue>
    </source>
</reference>
<organism evidence="3 4">
    <name type="scientific">Acer negundo</name>
    <name type="common">Box elder</name>
    <dbReference type="NCBI Taxonomy" id="4023"/>
    <lineage>
        <taxon>Eukaryota</taxon>
        <taxon>Viridiplantae</taxon>
        <taxon>Streptophyta</taxon>
        <taxon>Embryophyta</taxon>
        <taxon>Tracheophyta</taxon>
        <taxon>Spermatophyta</taxon>
        <taxon>Magnoliopsida</taxon>
        <taxon>eudicotyledons</taxon>
        <taxon>Gunneridae</taxon>
        <taxon>Pentapetalae</taxon>
        <taxon>rosids</taxon>
        <taxon>malvids</taxon>
        <taxon>Sapindales</taxon>
        <taxon>Sapindaceae</taxon>
        <taxon>Hippocastanoideae</taxon>
        <taxon>Acereae</taxon>
        <taxon>Acer</taxon>
    </lineage>
</organism>
<reference evidence="3" key="1">
    <citation type="journal article" date="2022" name="Plant J.">
        <title>Strategies of tolerance reflected in two North American maple genomes.</title>
        <authorList>
            <person name="McEvoy S.L."/>
            <person name="Sezen U.U."/>
            <person name="Trouern-Trend A."/>
            <person name="McMahon S.M."/>
            <person name="Schaberg P.G."/>
            <person name="Yang J."/>
            <person name="Wegrzyn J.L."/>
            <person name="Swenson N.G."/>
        </authorList>
    </citation>
    <scope>NUCLEOTIDE SEQUENCE</scope>
    <source>
        <strain evidence="3">91603</strain>
    </source>
</reference>
<accession>A0AAD5I8L8</accession>
<dbReference type="GO" id="GO:0034976">
    <property type="term" value="P:response to endoplasmic reticulum stress"/>
    <property type="evidence" value="ECO:0007669"/>
    <property type="project" value="TreeGrafter"/>
</dbReference>
<dbReference type="GO" id="GO:0005783">
    <property type="term" value="C:endoplasmic reticulum"/>
    <property type="evidence" value="ECO:0007669"/>
    <property type="project" value="TreeGrafter"/>
</dbReference>
<dbReference type="InterPro" id="IPR036249">
    <property type="entry name" value="Thioredoxin-like_sf"/>
</dbReference>
<sequence>MQMVFSLPLIGKMTLLCLFIISVLLHFTPLSQFMENEPATAAESSTTATVLLPLDPVEEALSPSWPLMDDENVVAMTEKSYADYMDKKRGVVLFFYDSNCPTCRKLAPEYSAAAEMLKGDEAVTFGMLDAYESARKFFIPRYPTMCSIFPKGRLSYYDFQEMESTRDSIITWVKRMITVGIYSITKMEDAQRIFNAETHLVLGFLDDLEDSESIELAAVSQPHSNINFYQTTRADVAEFFHIDPQIKRPALIFLETVSLKYALFDGPLFTRVPIVNFVSKTKLLLFVTFVIETAQHDMHFEHPTKQARINLY</sequence>
<comment type="similarity">
    <text evidence="1">Belongs to the protein disulfide isomerase family.</text>
</comment>
<dbReference type="Gene3D" id="3.40.30.10">
    <property type="entry name" value="Glutaredoxin"/>
    <property type="match status" value="2"/>
</dbReference>
<proteinExistence type="inferred from homology"/>